<keyword evidence="6" id="KW-0648">Protein biosynthesis</keyword>
<evidence type="ECO:0000256" key="1">
    <source>
        <dbReference type="ARBA" id="ARBA00008226"/>
    </source>
</evidence>
<protein>
    <recommendedName>
        <fullName evidence="2">asparagine--tRNA ligase</fullName>
        <ecNumber evidence="2">6.1.1.22</ecNumber>
    </recommendedName>
</protein>
<feature type="coiled-coil region" evidence="8">
    <location>
        <begin position="291"/>
        <end position="338"/>
    </location>
</feature>
<dbReference type="EMBL" id="RDQH01000331">
    <property type="protein sequence ID" value="RXH97983.1"/>
    <property type="molecule type" value="Genomic_DNA"/>
</dbReference>
<dbReference type="PANTHER" id="PTHR22594:SF36">
    <property type="entry name" value="ASPARAGINE--TRNA LIGASE, CYTOPLASMIC 2"/>
    <property type="match status" value="1"/>
</dbReference>
<dbReference type="PROSITE" id="PS50862">
    <property type="entry name" value="AA_TRNA_LIGASE_II"/>
    <property type="match status" value="1"/>
</dbReference>
<dbReference type="EC" id="6.1.1.22" evidence="2"/>
<keyword evidence="11" id="KW-1185">Reference proteome</keyword>
<gene>
    <name evidence="10" type="ORF">DVH24_010308</name>
</gene>
<comment type="caution">
    <text evidence="10">The sequence shown here is derived from an EMBL/GenBank/DDBJ whole genome shotgun (WGS) entry which is preliminary data.</text>
</comment>
<evidence type="ECO:0000313" key="11">
    <source>
        <dbReference type="Proteomes" id="UP000290289"/>
    </source>
</evidence>
<dbReference type="InterPro" id="IPR004522">
    <property type="entry name" value="Asn-tRNA-ligase"/>
</dbReference>
<dbReference type="Proteomes" id="UP000290289">
    <property type="component" value="Chromosome 5"/>
</dbReference>
<dbReference type="Pfam" id="PF00152">
    <property type="entry name" value="tRNA-synt_2"/>
    <property type="match status" value="1"/>
</dbReference>
<reference evidence="10 11" key="1">
    <citation type="submission" date="2018-10" db="EMBL/GenBank/DDBJ databases">
        <title>A high-quality apple genome assembly.</title>
        <authorList>
            <person name="Hu J."/>
        </authorList>
    </citation>
    <scope>NUCLEOTIDE SEQUENCE [LARGE SCALE GENOMIC DNA]</scope>
    <source>
        <strain evidence="11">cv. HFTH1</strain>
        <tissue evidence="10">Young leaf</tissue>
    </source>
</reference>
<evidence type="ECO:0000256" key="4">
    <source>
        <dbReference type="ARBA" id="ARBA00022741"/>
    </source>
</evidence>
<sequence length="624" mass="69588">MESKQTAAAASTTRLSPFKYSKRVLLKTILERRDGGLELIGERVVIGGWVKSSKEVRKEPVPRIDGDHVPGEPEPRSDVSCVEILQSRIPFLRTIVKVLGGGSGGNYPLKDKLEAALHKPPPPSTVFLKVGDGSCVASLQVVVESSLAPPGQLLHTGTCVIVEGLLQKPSVLQGKNVIELKVDHVHHIGIVEYSTYPLSKKRVPLDKLREFCHIRQRTTTVQSVMRIRNALEFAAHTFCQNNGFLSVQVPIITTTDGKGSSEKFHVTSLFTEAGEKEEPKKAVAEIDGVSLDAIKAAVKEKSNLLEELKRTDSNKEAVAAAMQDLNKTNELASQLEAREKSKPKTSQKVDNVKSSEGYFSSPTYLTASGRMHLESYACALGNVYSFGPRFRAEKGESPKHAAEMWMLEVELAFSELEEAINCADDFFKFLCKWVVENCSEDMKFVSQRIDKTRIDRLQSIISSSFERVSYSEALDALKKVTDKKIETKIEWGASLTEADLSYLADEIYKKPVIIYNYPKETKPFYVRLNDDGKTVAAFDMVVPKAGRLFSGSQNEERINILTARIKELGLAAQQYEWYLDLRRHGTVKHSGFNLEFDHMVLFATGLNDVRDVIPFPRSHGKANY</sequence>
<dbReference type="STRING" id="3750.A0A498JVK7"/>
<dbReference type="PANTHER" id="PTHR22594">
    <property type="entry name" value="ASPARTYL/LYSYL-TRNA SYNTHETASE"/>
    <property type="match status" value="1"/>
</dbReference>
<keyword evidence="7" id="KW-0030">Aminoacyl-tRNA synthetase</keyword>
<keyword evidence="3" id="KW-0436">Ligase</keyword>
<dbReference type="InterPro" id="IPR004364">
    <property type="entry name" value="Aa-tRNA-synt_II"/>
</dbReference>
<dbReference type="NCBIfam" id="TIGR00457">
    <property type="entry name" value="asnS"/>
    <property type="match status" value="1"/>
</dbReference>
<dbReference type="InterPro" id="IPR045864">
    <property type="entry name" value="aa-tRNA-synth_II/BPL/LPL"/>
</dbReference>
<feature type="domain" description="Aminoacyl-transfer RNA synthetases class-II family profile" evidence="9">
    <location>
        <begin position="383"/>
        <end position="614"/>
    </location>
</feature>
<dbReference type="InterPro" id="IPR006195">
    <property type="entry name" value="aa-tRNA-synth_II"/>
</dbReference>
<evidence type="ECO:0000256" key="6">
    <source>
        <dbReference type="ARBA" id="ARBA00022917"/>
    </source>
</evidence>
<evidence type="ECO:0000259" key="9">
    <source>
        <dbReference type="PROSITE" id="PS50862"/>
    </source>
</evidence>
<name>A0A498JVK7_MALDO</name>
<dbReference type="GO" id="GO:0004816">
    <property type="term" value="F:asparagine-tRNA ligase activity"/>
    <property type="evidence" value="ECO:0007669"/>
    <property type="project" value="UniProtKB-EC"/>
</dbReference>
<dbReference type="GO" id="GO:0005524">
    <property type="term" value="F:ATP binding"/>
    <property type="evidence" value="ECO:0007669"/>
    <property type="project" value="UniProtKB-KW"/>
</dbReference>
<organism evidence="10 11">
    <name type="scientific">Malus domestica</name>
    <name type="common">Apple</name>
    <name type="synonym">Pyrus malus</name>
    <dbReference type="NCBI Taxonomy" id="3750"/>
    <lineage>
        <taxon>Eukaryota</taxon>
        <taxon>Viridiplantae</taxon>
        <taxon>Streptophyta</taxon>
        <taxon>Embryophyta</taxon>
        <taxon>Tracheophyta</taxon>
        <taxon>Spermatophyta</taxon>
        <taxon>Magnoliopsida</taxon>
        <taxon>eudicotyledons</taxon>
        <taxon>Gunneridae</taxon>
        <taxon>Pentapetalae</taxon>
        <taxon>rosids</taxon>
        <taxon>fabids</taxon>
        <taxon>Rosales</taxon>
        <taxon>Rosaceae</taxon>
        <taxon>Amygdaloideae</taxon>
        <taxon>Maleae</taxon>
        <taxon>Malus</taxon>
    </lineage>
</organism>
<evidence type="ECO:0000256" key="2">
    <source>
        <dbReference type="ARBA" id="ARBA00012816"/>
    </source>
</evidence>
<dbReference type="SUPFAM" id="SSF55681">
    <property type="entry name" value="Class II aaRS and biotin synthetases"/>
    <property type="match status" value="1"/>
</dbReference>
<dbReference type="GO" id="GO:0006421">
    <property type="term" value="P:asparaginyl-tRNA aminoacylation"/>
    <property type="evidence" value="ECO:0007669"/>
    <property type="project" value="InterPro"/>
</dbReference>
<evidence type="ECO:0000256" key="8">
    <source>
        <dbReference type="SAM" id="Coils"/>
    </source>
</evidence>
<comment type="similarity">
    <text evidence="1">Belongs to the class-II aminoacyl-tRNA synthetase family.</text>
</comment>
<dbReference type="Gene3D" id="3.30.930.10">
    <property type="entry name" value="Bira Bifunctional Protein, Domain 2"/>
    <property type="match status" value="1"/>
</dbReference>
<dbReference type="GO" id="GO:0005739">
    <property type="term" value="C:mitochondrion"/>
    <property type="evidence" value="ECO:0007669"/>
    <property type="project" value="TreeGrafter"/>
</dbReference>
<evidence type="ECO:0000313" key="10">
    <source>
        <dbReference type="EMBL" id="RXH97983.1"/>
    </source>
</evidence>
<keyword evidence="4" id="KW-0547">Nucleotide-binding</keyword>
<evidence type="ECO:0000256" key="3">
    <source>
        <dbReference type="ARBA" id="ARBA00022598"/>
    </source>
</evidence>
<keyword evidence="5" id="KW-0067">ATP-binding</keyword>
<dbReference type="AlphaFoldDB" id="A0A498JVK7"/>
<evidence type="ECO:0000256" key="7">
    <source>
        <dbReference type="ARBA" id="ARBA00023146"/>
    </source>
</evidence>
<accession>A0A498JVK7</accession>
<dbReference type="NCBIfam" id="NF003037">
    <property type="entry name" value="PRK03932.1"/>
    <property type="match status" value="1"/>
</dbReference>
<evidence type="ECO:0000256" key="5">
    <source>
        <dbReference type="ARBA" id="ARBA00022840"/>
    </source>
</evidence>
<proteinExistence type="inferred from homology"/>
<keyword evidence="8" id="KW-0175">Coiled coil</keyword>